<dbReference type="CDD" id="cd00371">
    <property type="entry name" value="HMA"/>
    <property type="match status" value="1"/>
</dbReference>
<dbReference type="InterPro" id="IPR036163">
    <property type="entry name" value="HMA_dom_sf"/>
</dbReference>
<dbReference type="SUPFAM" id="SSF55008">
    <property type="entry name" value="HMA, heavy metal-associated domain"/>
    <property type="match status" value="1"/>
</dbReference>
<gene>
    <name evidence="3" type="ORF">SAMN02745245_01399</name>
</gene>
<evidence type="ECO:0000313" key="3">
    <source>
        <dbReference type="EMBL" id="SHH47291.1"/>
    </source>
</evidence>
<evidence type="ECO:0000313" key="4">
    <source>
        <dbReference type="Proteomes" id="UP000184032"/>
    </source>
</evidence>
<reference evidence="3 4" key="1">
    <citation type="submission" date="2016-11" db="EMBL/GenBank/DDBJ databases">
        <authorList>
            <person name="Jaros S."/>
            <person name="Januszkiewicz K."/>
            <person name="Wedrychowicz H."/>
        </authorList>
    </citation>
    <scope>NUCLEOTIDE SEQUENCE [LARGE SCALE GENOMIC DNA]</scope>
    <source>
        <strain evidence="3 4">DSM 21120</strain>
    </source>
</reference>
<protein>
    <submittedName>
        <fullName evidence="3">Copper chaperone CopZ</fullName>
    </submittedName>
</protein>
<dbReference type="PRINTS" id="PR00944">
    <property type="entry name" value="CUEXPORT"/>
</dbReference>
<keyword evidence="1" id="KW-0479">Metal-binding</keyword>
<feature type="domain" description="HMA" evidence="2">
    <location>
        <begin position="1"/>
        <end position="65"/>
    </location>
</feature>
<dbReference type="GO" id="GO:0006825">
    <property type="term" value="P:copper ion transport"/>
    <property type="evidence" value="ECO:0007669"/>
    <property type="project" value="InterPro"/>
</dbReference>
<dbReference type="PROSITE" id="PS50846">
    <property type="entry name" value="HMA_2"/>
    <property type="match status" value="1"/>
</dbReference>
<dbReference type="Proteomes" id="UP000184032">
    <property type="component" value="Unassembled WGS sequence"/>
</dbReference>
<sequence>MEKTLHVDGMTCEHCSARVEEALKSLDNVDSVKVSLFKKKAVVNGENLDDSTLKKAVEDSGYTVTSVE</sequence>
<dbReference type="RefSeq" id="WP_073184997.1">
    <property type="nucleotide sequence ID" value="NZ_FQXI01000010.1"/>
</dbReference>
<accession>A0A1M5T999</accession>
<dbReference type="Gene3D" id="3.30.70.100">
    <property type="match status" value="1"/>
</dbReference>
<name>A0A1M5T999_9FIRM</name>
<organism evidence="3 4">
    <name type="scientific">Anaerosphaera aminiphila DSM 21120</name>
    <dbReference type="NCBI Taxonomy" id="1120995"/>
    <lineage>
        <taxon>Bacteria</taxon>
        <taxon>Bacillati</taxon>
        <taxon>Bacillota</taxon>
        <taxon>Tissierellia</taxon>
        <taxon>Tissierellales</taxon>
        <taxon>Peptoniphilaceae</taxon>
        <taxon>Anaerosphaera</taxon>
    </lineage>
</organism>
<dbReference type="PROSITE" id="PS01047">
    <property type="entry name" value="HMA_1"/>
    <property type="match status" value="1"/>
</dbReference>
<dbReference type="Pfam" id="PF00403">
    <property type="entry name" value="HMA"/>
    <property type="match status" value="1"/>
</dbReference>
<evidence type="ECO:0000259" key="2">
    <source>
        <dbReference type="PROSITE" id="PS50846"/>
    </source>
</evidence>
<keyword evidence="4" id="KW-1185">Reference proteome</keyword>
<dbReference type="EMBL" id="FQXI01000010">
    <property type="protein sequence ID" value="SHH47291.1"/>
    <property type="molecule type" value="Genomic_DNA"/>
</dbReference>
<dbReference type="FunFam" id="3.30.70.100:FF:000001">
    <property type="entry name" value="ATPase copper transporting beta"/>
    <property type="match status" value="1"/>
</dbReference>
<dbReference type="InterPro" id="IPR017969">
    <property type="entry name" value="Heavy-metal-associated_CS"/>
</dbReference>
<dbReference type="InterPro" id="IPR006121">
    <property type="entry name" value="HMA_dom"/>
</dbReference>
<proteinExistence type="predicted"/>
<evidence type="ECO:0000256" key="1">
    <source>
        <dbReference type="ARBA" id="ARBA00022723"/>
    </source>
</evidence>
<dbReference type="AlphaFoldDB" id="A0A1M5T999"/>
<dbReference type="STRING" id="1120995.SAMN02745245_01399"/>
<dbReference type="OrthoDB" id="9813965at2"/>
<dbReference type="InterPro" id="IPR000428">
    <property type="entry name" value="Cu-bd"/>
</dbReference>
<dbReference type="GO" id="GO:0005507">
    <property type="term" value="F:copper ion binding"/>
    <property type="evidence" value="ECO:0007669"/>
    <property type="project" value="InterPro"/>
</dbReference>